<evidence type="ECO:0000256" key="2">
    <source>
        <dbReference type="ARBA" id="ARBA00022448"/>
    </source>
</evidence>
<comment type="subcellular location">
    <subcellularLocation>
        <location evidence="1 5">Periplasm</location>
    </subcellularLocation>
</comment>
<comment type="similarity">
    <text evidence="5">Belongs to the bacterial solute-binding protein PotD/PotF family.</text>
</comment>
<dbReference type="SUPFAM" id="SSF53850">
    <property type="entry name" value="Periplasmic binding protein-like II"/>
    <property type="match status" value="1"/>
</dbReference>
<dbReference type="GO" id="GO:0042597">
    <property type="term" value="C:periplasmic space"/>
    <property type="evidence" value="ECO:0007669"/>
    <property type="project" value="UniProtKB-SubCell"/>
</dbReference>
<dbReference type="PANTHER" id="PTHR30222">
    <property type="entry name" value="SPERMIDINE/PUTRESCINE-BINDING PERIPLASMIC PROTEIN"/>
    <property type="match status" value="1"/>
</dbReference>
<evidence type="ECO:0000256" key="5">
    <source>
        <dbReference type="PIRNR" id="PIRNR019574"/>
    </source>
</evidence>
<dbReference type="Gene3D" id="3.40.190.10">
    <property type="entry name" value="Periplasmic binding protein-like II"/>
    <property type="match status" value="2"/>
</dbReference>
<dbReference type="InterPro" id="IPR001188">
    <property type="entry name" value="Sperm_putr-bd"/>
</dbReference>
<keyword evidence="2 5" id="KW-0813">Transport</keyword>
<evidence type="ECO:0000313" key="6">
    <source>
        <dbReference type="EMBL" id="AWI74779.1"/>
    </source>
</evidence>
<dbReference type="KEGG" id="acom:CEW83_05730"/>
<accession>A0A2U8GMD6</accession>
<keyword evidence="3" id="KW-0732">Signal</keyword>
<dbReference type="CDD" id="cd13659">
    <property type="entry name" value="PBP2_PotF"/>
    <property type="match status" value="1"/>
</dbReference>
<gene>
    <name evidence="6" type="ORF">CEW83_05730</name>
</gene>
<sequence>MELRVKMLAAVFAAVTTTVAAEDKSLNIYNWNDYIAEDTIPTFEKATGIKVNYDLYDSNATLQSKLLTGSSGYDVVYPSVEYAGKQIQAKIFQPLDKSKLPNLTNIDPVILKALEAADPGNQYLVPYMWFTTGVAINVDKVTQALGGTLPDNAWDLLFDPKVTAKLKDCGISMMDEASDLVPAAMLYAGKDTKKMASADINAAIEQIRPVRKNVRTFNSSPIDLMAKGSVCVAMMFSGDAMIAGDRAKESNTGVKVQYIIPKTGAMMSIDVMAVPSDARNVGNAHAWINTMMDPKVIAQISNETFYFSANTAAQPLMSKALTDNPMLNVPAELKALLHPKPVLTQTVQRDLTRALSRFKTAK</sequence>
<dbReference type="GO" id="GO:0015846">
    <property type="term" value="P:polyamine transport"/>
    <property type="evidence" value="ECO:0007669"/>
    <property type="project" value="InterPro"/>
</dbReference>
<dbReference type="EMBL" id="CP022187">
    <property type="protein sequence ID" value="AWI74779.1"/>
    <property type="molecule type" value="Genomic_DNA"/>
</dbReference>
<dbReference type="PIRSF" id="PIRSF019574">
    <property type="entry name" value="Periplasmic_polyamine_BP"/>
    <property type="match status" value="1"/>
</dbReference>
<dbReference type="PANTHER" id="PTHR30222:SF12">
    <property type="entry name" value="NORSPERMIDINE SENSOR"/>
    <property type="match status" value="1"/>
</dbReference>
<dbReference type="PRINTS" id="PR00909">
    <property type="entry name" value="SPERMDNBNDNG"/>
</dbReference>
<evidence type="ECO:0000313" key="7">
    <source>
        <dbReference type="Proteomes" id="UP000244930"/>
    </source>
</evidence>
<name>A0A2U8GMD6_9RHOO</name>
<keyword evidence="4 5" id="KW-0574">Periplasm</keyword>
<dbReference type="InterPro" id="IPR006059">
    <property type="entry name" value="SBP"/>
</dbReference>
<comment type="function">
    <text evidence="5">Required for the activity of the bacterial periplasmic transport system of putrescine.</text>
</comment>
<protein>
    <recommendedName>
        <fullName evidence="5">Putrescine-binding periplasmic protein</fullName>
    </recommendedName>
</protein>
<dbReference type="GO" id="GO:0019808">
    <property type="term" value="F:polyamine binding"/>
    <property type="evidence" value="ECO:0007669"/>
    <property type="project" value="InterPro"/>
</dbReference>
<evidence type="ECO:0000256" key="3">
    <source>
        <dbReference type="ARBA" id="ARBA00022729"/>
    </source>
</evidence>
<reference evidence="6 7" key="1">
    <citation type="submission" date="2017-06" db="EMBL/GenBank/DDBJ databases">
        <title>Azoarcus.</title>
        <authorList>
            <person name="Woo J.-H."/>
            <person name="Kim H.-S."/>
        </authorList>
    </citation>
    <scope>NUCLEOTIDE SEQUENCE [LARGE SCALE GENOMIC DNA]</scope>
    <source>
        <strain evidence="6 7">TSPY31</strain>
    </source>
</reference>
<evidence type="ECO:0000256" key="1">
    <source>
        <dbReference type="ARBA" id="ARBA00004418"/>
    </source>
</evidence>
<evidence type="ECO:0000256" key="4">
    <source>
        <dbReference type="ARBA" id="ARBA00022764"/>
    </source>
</evidence>
<proteinExistence type="inferred from homology"/>
<dbReference type="AlphaFoldDB" id="A0A2U8GMD6"/>
<keyword evidence="7" id="KW-1185">Reference proteome</keyword>
<dbReference type="RefSeq" id="WP_108948487.1">
    <property type="nucleotide sequence ID" value="NZ_CP022187.1"/>
</dbReference>
<organism evidence="6 7">
    <name type="scientific">Parazoarcus communis</name>
    <dbReference type="NCBI Taxonomy" id="41977"/>
    <lineage>
        <taxon>Bacteria</taxon>
        <taxon>Pseudomonadati</taxon>
        <taxon>Pseudomonadota</taxon>
        <taxon>Betaproteobacteria</taxon>
        <taxon>Rhodocyclales</taxon>
        <taxon>Zoogloeaceae</taxon>
        <taxon>Parazoarcus</taxon>
    </lineage>
</organism>
<dbReference type="Pfam" id="PF13416">
    <property type="entry name" value="SBP_bac_8"/>
    <property type="match status" value="1"/>
</dbReference>
<dbReference type="Proteomes" id="UP000244930">
    <property type="component" value="Chromosome"/>
</dbReference>